<keyword evidence="2" id="KW-1185">Reference proteome</keyword>
<proteinExistence type="predicted"/>
<sequence length="91" mass="10066">TKHNKGNTFGVPNSLMFTPTWPVPPGALSLAGRVVVLRQRIGLSVSLDDVEAFVVTDEQLRDRVFGDPMMHQMTLYQRRVQTLATRAVTGA</sequence>
<evidence type="ECO:0000313" key="2">
    <source>
        <dbReference type="Proteomes" id="UP001186974"/>
    </source>
</evidence>
<organism evidence="1 2">
    <name type="scientific">Coniosporium uncinatum</name>
    <dbReference type="NCBI Taxonomy" id="93489"/>
    <lineage>
        <taxon>Eukaryota</taxon>
        <taxon>Fungi</taxon>
        <taxon>Dikarya</taxon>
        <taxon>Ascomycota</taxon>
        <taxon>Pezizomycotina</taxon>
        <taxon>Dothideomycetes</taxon>
        <taxon>Dothideomycetes incertae sedis</taxon>
        <taxon>Coniosporium</taxon>
    </lineage>
</organism>
<gene>
    <name evidence="1" type="ORF">LTS18_002109</name>
</gene>
<comment type="caution">
    <text evidence="1">The sequence shown here is derived from an EMBL/GenBank/DDBJ whole genome shotgun (WGS) entry which is preliminary data.</text>
</comment>
<evidence type="ECO:0000313" key="1">
    <source>
        <dbReference type="EMBL" id="KAK3066028.1"/>
    </source>
</evidence>
<reference evidence="1" key="1">
    <citation type="submission" date="2024-09" db="EMBL/GenBank/DDBJ databases">
        <title>Black Yeasts Isolated from many extreme environments.</title>
        <authorList>
            <person name="Coleine C."/>
            <person name="Stajich J.E."/>
            <person name="Selbmann L."/>
        </authorList>
    </citation>
    <scope>NUCLEOTIDE SEQUENCE</scope>
    <source>
        <strain evidence="1">CCFEE 5737</strain>
    </source>
</reference>
<name>A0ACC3DED7_9PEZI</name>
<dbReference type="EMBL" id="JAWDJW010006056">
    <property type="protein sequence ID" value="KAK3066028.1"/>
    <property type="molecule type" value="Genomic_DNA"/>
</dbReference>
<dbReference type="Proteomes" id="UP001186974">
    <property type="component" value="Unassembled WGS sequence"/>
</dbReference>
<feature type="non-terminal residue" evidence="1">
    <location>
        <position position="1"/>
    </location>
</feature>
<accession>A0ACC3DED7</accession>
<protein>
    <submittedName>
        <fullName evidence="1">Uncharacterized protein</fullName>
    </submittedName>
</protein>